<evidence type="ECO:0000256" key="1">
    <source>
        <dbReference type="SAM" id="Coils"/>
    </source>
</evidence>
<feature type="region of interest" description="Disordered" evidence="2">
    <location>
        <begin position="230"/>
        <end position="277"/>
    </location>
</feature>
<feature type="coiled-coil region" evidence="1">
    <location>
        <begin position="363"/>
        <end position="402"/>
    </location>
</feature>
<feature type="compositionally biased region" description="Basic and acidic residues" evidence="2">
    <location>
        <begin position="56"/>
        <end position="65"/>
    </location>
</feature>
<keyword evidence="1" id="KW-0175">Coiled coil</keyword>
<evidence type="ECO:0000256" key="3">
    <source>
        <dbReference type="SAM" id="Phobius"/>
    </source>
</evidence>
<sequence>MKNTNKNNNIQSDTLSVNINNSNDFNKVLHEIKKKETQNDKRNNSSKRNVKPQIKTKKDNDTRNVTKEYEKNNIKNVRSLSNNKNNTTYLKKQNIEDDEDEKNIKFYDTPIFPYITSLILDYENDNKKPEPVSNVIESKEQIKRYNSHNKIERKNTIYDIYEKTLKKLSIQEENVVEKNEEHLYNSKSLEHKKSTTSEGSKIKSSVINTNISNNSFDESSSNDISVIQQKNHETKKDTKKPKQYHINDDTLRNDSNNSNYDHNNTCESINSSNEYNNNYKNKVHIYENQKEKGENEKEKETQNMKQQQYNNNVIKTNEKNHKVTNAFDDYYIDEEHFRQRSITIMQDKKKKKKNDRSYSLDSKSIISDELKEKNNEKEDLKKKEIKNNEEKLNTNKNESNQNSSHENIYYQKKTSQNENINHSLNDQTYKIKKKKSYDKQYTQKLYTRSDITTTDSDSSINEKLNISYEIFKSKNENKMFSIDQEKKNKDSLLKVVNSKNILNIRKILRIMRELYIGFIGLQLIYFITYILFGNNNVYLIQIISMSCTLFSLLDANYHGYLLNGFIDICIAIFLNIAILQNISGFKTLQSNDVLKNITISNIVLLYFFSAFSFLNSYFIYKLHSLEKKSINYVIRNIESKTEKNIKKSVSTK</sequence>
<feature type="compositionally biased region" description="Low complexity" evidence="2">
    <location>
        <begin position="253"/>
        <end position="263"/>
    </location>
</feature>
<feature type="transmembrane region" description="Helical" evidence="3">
    <location>
        <begin position="514"/>
        <end position="532"/>
    </location>
</feature>
<evidence type="ECO:0000313" key="5">
    <source>
        <dbReference type="Proteomes" id="UP000030708"/>
    </source>
</evidence>
<proteinExistence type="predicted"/>
<reference evidence="4 5" key="1">
    <citation type="submission" date="2013-02" db="EMBL/GenBank/DDBJ databases">
        <title>The Genome Annotation of Plasmodium falciparum Tanzania (2000708).</title>
        <authorList>
            <consortium name="The Broad Institute Genome Sequencing Platform"/>
            <consortium name="The Broad Institute Genome Sequencing Center for Infectious Disease"/>
            <person name="Neafsey D."/>
            <person name="Hoffman S."/>
            <person name="Volkman S."/>
            <person name="Rosenthal P."/>
            <person name="Walker B."/>
            <person name="Young S.K."/>
            <person name="Zeng Q."/>
            <person name="Gargeya S."/>
            <person name="Fitzgerald M."/>
            <person name="Haas B."/>
            <person name="Abouelleil A."/>
            <person name="Allen A.W."/>
            <person name="Alvarado L."/>
            <person name="Arachchi H.M."/>
            <person name="Berlin A.M."/>
            <person name="Chapman S.B."/>
            <person name="Gainer-Dewar J."/>
            <person name="Goldberg J."/>
            <person name="Griggs A."/>
            <person name="Gujja S."/>
            <person name="Hansen M."/>
            <person name="Howarth C."/>
            <person name="Imamovic A."/>
            <person name="Ireland A."/>
            <person name="Larimer J."/>
            <person name="McCowan C."/>
            <person name="Murphy C."/>
            <person name="Pearson M."/>
            <person name="Poon T.W."/>
            <person name="Priest M."/>
            <person name="Roberts A."/>
            <person name="Saif S."/>
            <person name="Shea T."/>
            <person name="Sisk P."/>
            <person name="Sykes S."/>
            <person name="Wortman J."/>
            <person name="Nusbaum C."/>
            <person name="Birren B."/>
        </authorList>
    </citation>
    <scope>NUCLEOTIDE SEQUENCE [LARGE SCALE GENOMIC DNA]</scope>
    <source>
        <strain evidence="5">Tanzania (2000708)</strain>
    </source>
</reference>
<feature type="transmembrane region" description="Helical" evidence="3">
    <location>
        <begin position="560"/>
        <end position="579"/>
    </location>
</feature>
<protein>
    <recommendedName>
        <fullName evidence="6">Basal complex transmembrane protein 1</fullName>
    </recommendedName>
</protein>
<evidence type="ECO:0008006" key="6">
    <source>
        <dbReference type="Google" id="ProtNLM"/>
    </source>
</evidence>
<dbReference type="EMBL" id="KI927037">
    <property type="protein sequence ID" value="ETW32835.1"/>
    <property type="molecule type" value="Genomic_DNA"/>
</dbReference>
<feature type="compositionally biased region" description="Basic and acidic residues" evidence="2">
    <location>
        <begin position="33"/>
        <end position="43"/>
    </location>
</feature>
<reference evidence="4 5" key="2">
    <citation type="submission" date="2013-02" db="EMBL/GenBank/DDBJ databases">
        <title>The Genome Sequence of Plasmodium falciparum Tanzania (2000708).</title>
        <authorList>
            <consortium name="The Broad Institute Genome Sequencing Platform"/>
            <consortium name="The Broad Institute Genome Sequencing Center for Infectious Disease"/>
            <person name="Neafsey D."/>
            <person name="Cheeseman I."/>
            <person name="Volkman S."/>
            <person name="Adams J."/>
            <person name="Walker B."/>
            <person name="Young S.K."/>
            <person name="Zeng Q."/>
            <person name="Gargeya S."/>
            <person name="Fitzgerald M."/>
            <person name="Haas B."/>
            <person name="Abouelleil A."/>
            <person name="Alvarado L."/>
            <person name="Arachchi H.M."/>
            <person name="Berlin A.M."/>
            <person name="Chapman S.B."/>
            <person name="Dewar J."/>
            <person name="Goldberg J."/>
            <person name="Griggs A."/>
            <person name="Gujja S."/>
            <person name="Hansen M."/>
            <person name="Howarth C."/>
            <person name="Imamovic A."/>
            <person name="Larimer J."/>
            <person name="McCowan C."/>
            <person name="Murphy C."/>
            <person name="Neiman D."/>
            <person name="Pearson M."/>
            <person name="Priest M."/>
            <person name="Roberts A."/>
            <person name="Saif S."/>
            <person name="Shea T."/>
            <person name="Sisk P."/>
            <person name="Sykes S."/>
            <person name="Wortman J."/>
            <person name="Nusbaum C."/>
            <person name="Birren B."/>
        </authorList>
    </citation>
    <scope>NUCLEOTIDE SEQUENCE [LARGE SCALE GENOMIC DNA]</scope>
    <source>
        <strain evidence="5">Tanzania (2000708)</strain>
    </source>
</reference>
<accession>A0A024VX69</accession>
<keyword evidence="3" id="KW-0812">Transmembrane</keyword>
<feature type="region of interest" description="Disordered" evidence="2">
    <location>
        <begin position="33"/>
        <end position="65"/>
    </location>
</feature>
<name>A0A024VX69_PLAFA</name>
<dbReference type="AlphaFoldDB" id="A0A024VX69"/>
<dbReference type="eggNOG" id="ENOG502SGN2">
    <property type="taxonomic scope" value="Eukaryota"/>
</dbReference>
<keyword evidence="3" id="KW-1133">Transmembrane helix</keyword>
<feature type="transmembrane region" description="Helical" evidence="3">
    <location>
        <begin position="538"/>
        <end position="553"/>
    </location>
</feature>
<evidence type="ECO:0000313" key="4">
    <source>
        <dbReference type="EMBL" id="ETW32835.1"/>
    </source>
</evidence>
<gene>
    <name evidence="4" type="ORF">PFTANZ_06445</name>
</gene>
<evidence type="ECO:0000256" key="2">
    <source>
        <dbReference type="SAM" id="MobiDB-lite"/>
    </source>
</evidence>
<organism evidence="4 5">
    <name type="scientific">Plasmodium falciparum Tanzania</name>
    <name type="common">2000708</name>
    <dbReference type="NCBI Taxonomy" id="1036725"/>
    <lineage>
        <taxon>Eukaryota</taxon>
        <taxon>Sar</taxon>
        <taxon>Alveolata</taxon>
        <taxon>Apicomplexa</taxon>
        <taxon>Aconoidasida</taxon>
        <taxon>Haemosporida</taxon>
        <taxon>Plasmodiidae</taxon>
        <taxon>Plasmodium</taxon>
        <taxon>Plasmodium (Laverania)</taxon>
    </lineage>
</organism>
<dbReference type="Proteomes" id="UP000030708">
    <property type="component" value="Unassembled WGS sequence"/>
</dbReference>
<feature type="transmembrane region" description="Helical" evidence="3">
    <location>
        <begin position="599"/>
        <end position="620"/>
    </location>
</feature>
<feature type="region of interest" description="Disordered" evidence="2">
    <location>
        <begin position="1"/>
        <end position="21"/>
    </location>
</feature>
<dbReference type="OrthoDB" id="366215at2759"/>
<keyword evidence="3" id="KW-0472">Membrane</keyword>